<organism evidence="1 2">
    <name type="scientific">Galerina marginata (strain CBS 339.88)</name>
    <dbReference type="NCBI Taxonomy" id="685588"/>
    <lineage>
        <taxon>Eukaryota</taxon>
        <taxon>Fungi</taxon>
        <taxon>Dikarya</taxon>
        <taxon>Basidiomycota</taxon>
        <taxon>Agaricomycotina</taxon>
        <taxon>Agaricomycetes</taxon>
        <taxon>Agaricomycetidae</taxon>
        <taxon>Agaricales</taxon>
        <taxon>Agaricineae</taxon>
        <taxon>Strophariaceae</taxon>
        <taxon>Galerina</taxon>
    </lineage>
</organism>
<gene>
    <name evidence="1" type="ORF">GALMADRAFT_694473</name>
</gene>
<name>A0A067TP11_GALM3</name>
<evidence type="ECO:0000313" key="2">
    <source>
        <dbReference type="Proteomes" id="UP000027222"/>
    </source>
</evidence>
<evidence type="ECO:0000313" key="1">
    <source>
        <dbReference type="EMBL" id="KDR84052.1"/>
    </source>
</evidence>
<dbReference type="HOGENOM" id="CLU_2622190_0_0_1"/>
<sequence length="78" mass="9038">MSTRRPLPPAKLLRRTQSFPNFAGWGFLLDLDRLREDAERKVPASTVTDPDSLFGYRQARMIDLVSELQDKCDEIWPC</sequence>
<dbReference type="OrthoDB" id="3045462at2759"/>
<dbReference type="AlphaFoldDB" id="A0A067TP11"/>
<proteinExistence type="predicted"/>
<reference evidence="2" key="1">
    <citation type="journal article" date="2014" name="Proc. Natl. Acad. Sci. U.S.A.">
        <title>Extensive sampling of basidiomycete genomes demonstrates inadequacy of the white-rot/brown-rot paradigm for wood decay fungi.</title>
        <authorList>
            <person name="Riley R."/>
            <person name="Salamov A.A."/>
            <person name="Brown D.W."/>
            <person name="Nagy L.G."/>
            <person name="Floudas D."/>
            <person name="Held B.W."/>
            <person name="Levasseur A."/>
            <person name="Lombard V."/>
            <person name="Morin E."/>
            <person name="Otillar R."/>
            <person name="Lindquist E.A."/>
            <person name="Sun H."/>
            <person name="LaButti K.M."/>
            <person name="Schmutz J."/>
            <person name="Jabbour D."/>
            <person name="Luo H."/>
            <person name="Baker S.E."/>
            <person name="Pisabarro A.G."/>
            <person name="Walton J.D."/>
            <person name="Blanchette R.A."/>
            <person name="Henrissat B."/>
            <person name="Martin F."/>
            <person name="Cullen D."/>
            <person name="Hibbett D.S."/>
            <person name="Grigoriev I.V."/>
        </authorList>
    </citation>
    <scope>NUCLEOTIDE SEQUENCE [LARGE SCALE GENOMIC DNA]</scope>
    <source>
        <strain evidence="2">CBS 339.88</strain>
    </source>
</reference>
<protein>
    <submittedName>
        <fullName evidence="1">Uncharacterized protein</fullName>
    </submittedName>
</protein>
<keyword evidence="2" id="KW-1185">Reference proteome</keyword>
<dbReference type="Proteomes" id="UP000027222">
    <property type="component" value="Unassembled WGS sequence"/>
</dbReference>
<dbReference type="EMBL" id="KL142368">
    <property type="protein sequence ID" value="KDR84052.1"/>
    <property type="molecule type" value="Genomic_DNA"/>
</dbReference>
<accession>A0A067TP11</accession>